<dbReference type="EMBL" id="NBAX01000009">
    <property type="protein sequence ID" value="PNP92875.1"/>
    <property type="molecule type" value="Genomic_DNA"/>
</dbReference>
<feature type="compositionally biased region" description="Basic and acidic residues" evidence="1">
    <location>
        <begin position="1"/>
        <end position="15"/>
    </location>
</feature>
<protein>
    <submittedName>
        <fullName evidence="2">Uncharacterized protein</fullName>
    </submittedName>
</protein>
<gene>
    <name evidence="2" type="ORF">BFS16_10330</name>
</gene>
<dbReference type="Proteomes" id="UP000236634">
    <property type="component" value="Unassembled WGS sequence"/>
</dbReference>
<evidence type="ECO:0000313" key="2">
    <source>
        <dbReference type="EMBL" id="PNP92875.1"/>
    </source>
</evidence>
<sequence length="60" mass="6990">MLQSPKDGKIANEKRSVKRNNLNNNKLRKLLKTFVFATNFAVGCFHASYERHFVKKIQPL</sequence>
<organism evidence="2 3">
    <name type="scientific">Hoylesella timonensis</name>
    <dbReference type="NCBI Taxonomy" id="386414"/>
    <lineage>
        <taxon>Bacteria</taxon>
        <taxon>Pseudomonadati</taxon>
        <taxon>Bacteroidota</taxon>
        <taxon>Bacteroidia</taxon>
        <taxon>Bacteroidales</taxon>
        <taxon>Prevotellaceae</taxon>
        <taxon>Hoylesella</taxon>
    </lineage>
</organism>
<accession>A0A2K0XED1</accession>
<feature type="region of interest" description="Disordered" evidence="1">
    <location>
        <begin position="1"/>
        <end position="21"/>
    </location>
</feature>
<evidence type="ECO:0000313" key="3">
    <source>
        <dbReference type="Proteomes" id="UP000236634"/>
    </source>
</evidence>
<dbReference type="AlphaFoldDB" id="A0A2K0XED1"/>
<reference evidence="2 3" key="1">
    <citation type="submission" date="2017-03" db="EMBL/GenBank/DDBJ databases">
        <authorList>
            <person name="Afonso C.L."/>
            <person name="Miller P.J."/>
            <person name="Scott M.A."/>
            <person name="Spackman E."/>
            <person name="Goraichik I."/>
            <person name="Dimitrov K.M."/>
            <person name="Suarez D.L."/>
            <person name="Swayne D.E."/>
        </authorList>
    </citation>
    <scope>NUCLEOTIDE SEQUENCE [LARGE SCALE GENOMIC DNA]</scope>
    <source>
        <strain evidence="2 3">DNF00076</strain>
    </source>
</reference>
<evidence type="ECO:0000256" key="1">
    <source>
        <dbReference type="SAM" id="MobiDB-lite"/>
    </source>
</evidence>
<name>A0A2K0XED1_9BACT</name>
<proteinExistence type="predicted"/>
<comment type="caution">
    <text evidence="2">The sequence shown here is derived from an EMBL/GenBank/DDBJ whole genome shotgun (WGS) entry which is preliminary data.</text>
</comment>